<organism evidence="6 7">
    <name type="scientific">Brassica cretica</name>
    <name type="common">Mustard</name>
    <dbReference type="NCBI Taxonomy" id="69181"/>
    <lineage>
        <taxon>Eukaryota</taxon>
        <taxon>Viridiplantae</taxon>
        <taxon>Streptophyta</taxon>
        <taxon>Embryophyta</taxon>
        <taxon>Tracheophyta</taxon>
        <taxon>Spermatophyta</taxon>
        <taxon>Magnoliopsida</taxon>
        <taxon>eudicotyledons</taxon>
        <taxon>Gunneridae</taxon>
        <taxon>Pentapetalae</taxon>
        <taxon>rosids</taxon>
        <taxon>malvids</taxon>
        <taxon>Brassicales</taxon>
        <taxon>Brassicaceae</taxon>
        <taxon>Brassiceae</taxon>
        <taxon>Brassica</taxon>
    </lineage>
</organism>
<keyword evidence="2" id="KW-0645">Protease</keyword>
<evidence type="ECO:0000256" key="1">
    <source>
        <dbReference type="ARBA" id="ARBA00005234"/>
    </source>
</evidence>
<comment type="caution">
    <text evidence="6">The sequence shown here is derived from an EMBL/GenBank/DDBJ whole genome shotgun (WGS) entry which is preliminary data.</text>
</comment>
<feature type="domain" description="Ubiquitin-like protease family profile" evidence="5">
    <location>
        <begin position="249"/>
        <end position="410"/>
    </location>
</feature>
<protein>
    <recommendedName>
        <fullName evidence="5">Ubiquitin-like protease family profile domain-containing protein</fullName>
    </recommendedName>
</protein>
<dbReference type="PROSITE" id="PS50600">
    <property type="entry name" value="ULP_PROTEASE"/>
    <property type="match status" value="2"/>
</dbReference>
<evidence type="ECO:0000313" key="7">
    <source>
        <dbReference type="Proteomes" id="UP000712281"/>
    </source>
</evidence>
<keyword evidence="4" id="KW-0788">Thiol protease</keyword>
<dbReference type="GO" id="GO:0019784">
    <property type="term" value="F:deNEDDylase activity"/>
    <property type="evidence" value="ECO:0007669"/>
    <property type="project" value="InterPro"/>
</dbReference>
<dbReference type="FunFam" id="3.40.395.10:FF:000008">
    <property type="entry name" value="Ulp1 protease family protein"/>
    <property type="match status" value="2"/>
</dbReference>
<dbReference type="GO" id="GO:0000338">
    <property type="term" value="P:protein deneddylation"/>
    <property type="evidence" value="ECO:0007669"/>
    <property type="project" value="TreeGrafter"/>
</dbReference>
<dbReference type="InterPro" id="IPR038765">
    <property type="entry name" value="Papain-like_cys_pep_sf"/>
</dbReference>
<dbReference type="Gene3D" id="3.40.395.10">
    <property type="entry name" value="Adenoviral Proteinase, Chain A"/>
    <property type="match status" value="2"/>
</dbReference>
<evidence type="ECO:0000256" key="2">
    <source>
        <dbReference type="ARBA" id="ARBA00022670"/>
    </source>
</evidence>
<evidence type="ECO:0000259" key="5">
    <source>
        <dbReference type="PROSITE" id="PS50600"/>
    </source>
</evidence>
<dbReference type="Proteomes" id="UP000712281">
    <property type="component" value="Unassembled WGS sequence"/>
</dbReference>
<keyword evidence="3" id="KW-0378">Hydrolase</keyword>
<evidence type="ECO:0000313" key="6">
    <source>
        <dbReference type="EMBL" id="KAF2580372.1"/>
    </source>
</evidence>
<evidence type="ECO:0000256" key="3">
    <source>
        <dbReference type="ARBA" id="ARBA00022801"/>
    </source>
</evidence>
<gene>
    <name evidence="6" type="ORF">F2Q68_00000787</name>
</gene>
<proteinExistence type="inferred from homology"/>
<accession>A0A8S9JFZ4</accession>
<dbReference type="InterPro" id="IPR003653">
    <property type="entry name" value="Peptidase_C48_C"/>
</dbReference>
<dbReference type="PANTHER" id="PTHR46468">
    <property type="entry name" value="SENTRIN-SPECIFIC PROTEASE 8"/>
    <property type="match status" value="1"/>
</dbReference>
<evidence type="ECO:0000256" key="4">
    <source>
        <dbReference type="ARBA" id="ARBA00022807"/>
    </source>
</evidence>
<sequence>MGYSSDDDKILSYNDVVLRRSDLDILNGPNFLNDRLIEFYLSYLSTVHTSSAISLIPPSIAFWISNCPDTESLKDFIIPLGLPDSDVLIFPVNDNTNVELAEGGLHWSLLVYYREANSFYHHDSLMGLNQWSAKQLFEAVSPFVCDGDAIYRECSDTPQQKNGYDCGVYLLGVAQVICRWFSSGGVQNRDELWFNDVKETVPDLANHLREEILGLIRRLISEKNLFYIPPVSAMGYSSDDDKILSYNDVVLRRSDLDILNGPNFLNDRVIEFYLSYLSTVHASPAISVIPPSIAFWISNCPDTESLKDFIEPLGLRDSDLLIFPVNDNTNVELAGGGLHWSLLVYYREANSFYHHDSLMGLNQWSAKQLFEAVSPFVCDGDAIYRECSDTPQQKNGYDCGVYLLGVAQVICQWFSSGGVKNRDELWFNDVKETVPDLANHLREDILGLIRRLISEKSE</sequence>
<dbReference type="Pfam" id="PF02902">
    <property type="entry name" value="Peptidase_C48"/>
    <property type="match status" value="2"/>
</dbReference>
<dbReference type="SUPFAM" id="SSF54001">
    <property type="entry name" value="Cysteine proteinases"/>
    <property type="match status" value="2"/>
</dbReference>
<dbReference type="PANTHER" id="PTHR46468:SF1">
    <property type="entry name" value="SENTRIN-SPECIFIC PROTEASE 8"/>
    <property type="match status" value="1"/>
</dbReference>
<comment type="similarity">
    <text evidence="1">Belongs to the peptidase C48 family.</text>
</comment>
<reference evidence="6" key="1">
    <citation type="submission" date="2019-12" db="EMBL/GenBank/DDBJ databases">
        <title>Genome sequencing and annotation of Brassica cretica.</title>
        <authorList>
            <person name="Studholme D.J."/>
            <person name="Sarris P.F."/>
        </authorList>
    </citation>
    <scope>NUCLEOTIDE SEQUENCE</scope>
    <source>
        <strain evidence="6">PFS-001/15</strain>
        <tissue evidence="6">Leaf</tissue>
    </source>
</reference>
<dbReference type="GO" id="GO:0006508">
    <property type="term" value="P:proteolysis"/>
    <property type="evidence" value="ECO:0007669"/>
    <property type="project" value="UniProtKB-KW"/>
</dbReference>
<dbReference type="GO" id="GO:0008234">
    <property type="term" value="F:cysteine-type peptidase activity"/>
    <property type="evidence" value="ECO:0007669"/>
    <property type="project" value="UniProtKB-KW"/>
</dbReference>
<dbReference type="AlphaFoldDB" id="A0A8S9JFZ4"/>
<feature type="domain" description="Ubiquitin-like protease family profile" evidence="5">
    <location>
        <begin position="16"/>
        <end position="177"/>
    </location>
</feature>
<name>A0A8S9JFZ4_BRACR</name>
<dbReference type="InterPro" id="IPR044613">
    <property type="entry name" value="Nep1/2-like"/>
</dbReference>
<dbReference type="EMBL" id="QGKW02001660">
    <property type="protein sequence ID" value="KAF2580372.1"/>
    <property type="molecule type" value="Genomic_DNA"/>
</dbReference>